<evidence type="ECO:0000256" key="2">
    <source>
        <dbReference type="ARBA" id="ARBA00011032"/>
    </source>
</evidence>
<dbReference type="EMBL" id="CAACVI010000023">
    <property type="protein sequence ID" value="VEN74216.1"/>
    <property type="molecule type" value="Genomic_DNA"/>
</dbReference>
<keyword evidence="5" id="KW-0560">Oxidoreductase</keyword>
<accession>A0A484HKU7</accession>
<name>A0A484HKU7_9BACT</name>
<dbReference type="InterPro" id="IPR001203">
    <property type="entry name" value="OxRdtase_Ald_Fedxn_C"/>
</dbReference>
<dbReference type="PANTHER" id="PTHR30038">
    <property type="entry name" value="ALDEHYDE FERREDOXIN OXIDOREDUCTASE"/>
    <property type="match status" value="1"/>
</dbReference>
<dbReference type="GO" id="GO:0009055">
    <property type="term" value="F:electron transfer activity"/>
    <property type="evidence" value="ECO:0007669"/>
    <property type="project" value="InterPro"/>
</dbReference>
<evidence type="ECO:0000256" key="8">
    <source>
        <dbReference type="ARBA" id="ARBA00049934"/>
    </source>
</evidence>
<dbReference type="InterPro" id="IPR051919">
    <property type="entry name" value="W-dependent_AOR"/>
</dbReference>
<dbReference type="InterPro" id="IPR036503">
    <property type="entry name" value="Ald_Fedxn_OxRdtase_N_sf"/>
</dbReference>
<comment type="similarity">
    <text evidence="2">Belongs to the AOR/FOR family.</text>
</comment>
<dbReference type="Pfam" id="PF01314">
    <property type="entry name" value="AFOR_C"/>
    <property type="match status" value="1"/>
</dbReference>
<dbReference type="Pfam" id="PF02730">
    <property type="entry name" value="AFOR_N"/>
    <property type="match status" value="1"/>
</dbReference>
<evidence type="ECO:0000256" key="5">
    <source>
        <dbReference type="ARBA" id="ARBA00023002"/>
    </source>
</evidence>
<feature type="region of interest" description="Disordered" evidence="9">
    <location>
        <begin position="632"/>
        <end position="655"/>
    </location>
</feature>
<proteinExistence type="inferred from homology"/>
<evidence type="ECO:0000259" key="10">
    <source>
        <dbReference type="SMART" id="SM00790"/>
    </source>
</evidence>
<dbReference type="InterPro" id="IPR013983">
    <property type="entry name" value="Ald_Fedxn_OxRdtase_N"/>
</dbReference>
<keyword evidence="4" id="KW-0479">Metal-binding</keyword>
<feature type="domain" description="Aldehyde ferredoxin oxidoreductase N-terminal" evidence="10">
    <location>
        <begin position="5"/>
        <end position="209"/>
    </location>
</feature>
<dbReference type="PANTHER" id="PTHR30038:SF0">
    <property type="entry name" value="TUNGSTEN-CONTAINING ALDEHYDE FERREDOXIN OXIDOREDUCTASE"/>
    <property type="match status" value="1"/>
</dbReference>
<dbReference type="InterPro" id="IPR036021">
    <property type="entry name" value="Tungsten_al_ferr_oxy-like_C"/>
</dbReference>
<keyword evidence="6" id="KW-0408">Iron</keyword>
<dbReference type="InterPro" id="IPR013985">
    <property type="entry name" value="Ald_Fedxn_OxRdtase_dom3"/>
</dbReference>
<evidence type="ECO:0000256" key="1">
    <source>
        <dbReference type="ARBA" id="ARBA00001966"/>
    </source>
</evidence>
<evidence type="ECO:0000256" key="7">
    <source>
        <dbReference type="ARBA" id="ARBA00023014"/>
    </source>
</evidence>
<dbReference type="GO" id="GO:0016625">
    <property type="term" value="F:oxidoreductase activity, acting on the aldehyde or oxo group of donors, iron-sulfur protein as acceptor"/>
    <property type="evidence" value="ECO:0007669"/>
    <property type="project" value="InterPro"/>
</dbReference>
<gene>
    <name evidence="11" type="ORF">EPICR_30150</name>
</gene>
<dbReference type="SUPFAM" id="SSF56228">
    <property type="entry name" value="Aldehyde ferredoxin oxidoreductase, N-terminal domain"/>
    <property type="match status" value="1"/>
</dbReference>
<dbReference type="InterPro" id="IPR013984">
    <property type="entry name" value="Ald_Fedxn_OxRdtase_dom2"/>
</dbReference>
<evidence type="ECO:0000256" key="3">
    <source>
        <dbReference type="ARBA" id="ARBA00022485"/>
    </source>
</evidence>
<dbReference type="GO" id="GO:0046872">
    <property type="term" value="F:metal ion binding"/>
    <property type="evidence" value="ECO:0007669"/>
    <property type="project" value="UniProtKB-KW"/>
</dbReference>
<organism evidence="11">
    <name type="scientific">uncultured Desulfobacteraceae bacterium</name>
    <dbReference type="NCBI Taxonomy" id="218296"/>
    <lineage>
        <taxon>Bacteria</taxon>
        <taxon>Pseudomonadati</taxon>
        <taxon>Thermodesulfobacteriota</taxon>
        <taxon>Desulfobacteria</taxon>
        <taxon>Desulfobacterales</taxon>
        <taxon>Desulfobacteraceae</taxon>
        <taxon>environmental samples</taxon>
    </lineage>
</organism>
<evidence type="ECO:0000313" key="11">
    <source>
        <dbReference type="EMBL" id="VEN74216.1"/>
    </source>
</evidence>
<protein>
    <submittedName>
        <fullName evidence="11">Aldehyde ferredoxin oxidoreductase</fullName>
    </submittedName>
</protein>
<evidence type="ECO:0000256" key="9">
    <source>
        <dbReference type="SAM" id="MobiDB-lite"/>
    </source>
</evidence>
<keyword evidence="3" id="KW-0004">4Fe-4S</keyword>
<reference evidence="11" key="1">
    <citation type="submission" date="2019-01" db="EMBL/GenBank/DDBJ databases">
        <authorList>
            <consortium name="Genoscope - CEA"/>
            <person name="William W."/>
        </authorList>
    </citation>
    <scope>NUCLEOTIDE SEQUENCE</scope>
    <source>
        <strain evidence="11">CR-1</strain>
    </source>
</reference>
<dbReference type="SUPFAM" id="SSF48310">
    <property type="entry name" value="Aldehyde ferredoxin oxidoreductase, C-terminal domains"/>
    <property type="match status" value="1"/>
</dbReference>
<dbReference type="Gene3D" id="1.10.599.10">
    <property type="entry name" value="Aldehyde Ferredoxin Oxidoreductase Protein, subunit A, domain 3"/>
    <property type="match status" value="1"/>
</dbReference>
<dbReference type="AlphaFoldDB" id="A0A484HKU7"/>
<evidence type="ECO:0000256" key="6">
    <source>
        <dbReference type="ARBA" id="ARBA00023004"/>
    </source>
</evidence>
<evidence type="ECO:0000256" key="4">
    <source>
        <dbReference type="ARBA" id="ARBA00022723"/>
    </source>
</evidence>
<comment type="cofactor">
    <cofactor evidence="1">
        <name>[4Fe-4S] cluster</name>
        <dbReference type="ChEBI" id="CHEBI:49883"/>
    </cofactor>
</comment>
<feature type="region of interest" description="Disordered" evidence="9">
    <location>
        <begin position="597"/>
        <end position="620"/>
    </location>
</feature>
<dbReference type="GO" id="GO:0051539">
    <property type="term" value="F:4 iron, 4 sulfur cluster binding"/>
    <property type="evidence" value="ECO:0007669"/>
    <property type="project" value="UniProtKB-KW"/>
</dbReference>
<dbReference type="Gene3D" id="3.60.9.10">
    <property type="entry name" value="Aldehyde ferredoxin oxidoreductase, N-terminal domain"/>
    <property type="match status" value="1"/>
</dbReference>
<dbReference type="Gene3D" id="1.10.569.10">
    <property type="entry name" value="Aldehyde Ferredoxin Oxidoreductase Protein, subunit A, domain 2"/>
    <property type="match status" value="1"/>
</dbReference>
<sequence length="655" mass="71166">MRHGFMGKILMVDLARGETWAEEIGDEVYEAFLSGSGLGAYILHNRIPPGADPLGPDNILGFVAGILAGSGALFSGRWMAVGKSPLTGTWGDANCGGNFAPAIKRCGYDGVFFSGISEKPVYLYADTRVAELRDARDLWGMDALETEKTLQKRIKSKKKPSVACVGPAGERLSLISGIVHDRGRIAARSGLGAVMGSKRLKALALCGARPVKAHDRKAVKALSKKCHESVRFDPPFLSGDMAAGMGALMRFFPFQMKADGALYKIMLKKWGTAGMNQMSIEMGDAPVKNWRGSSEDFGQDRSRLMNPDLIRENVSTKYFCHSCPLGCGGLLRGPGKDGESLHKPEYETITALGALCMNGDMDSVYRMNDRLNRAGMDTISAGGTIAFAMECFEKGILTPKDLGGMDLSWGNAPAMEALVEKMIRREGIGDLLADGSKRAAERIGNGAASFAIQAGGQELGMHDSRFDPGFALHNRVEAAPGRHTVGSQMYYEMFQLWEKIPGLPEPDLFYSKDRKFDAGRQKAVMGAACSRFMNVINGAGCCLFGALMGVARFPVFEWLNAATGRRLSPEEYMEAGGRIQTLKQAFNVKHGVEPASVQVNDRSLGRPPQKKGANQDRSVEIEKMTRDYWKEMGWDPETGVPGLEKIQTLEPGKEV</sequence>
<keyword evidence="7" id="KW-0411">Iron-sulfur</keyword>
<comment type="cofactor">
    <cofactor evidence="8">
        <name>tungstopterin</name>
        <dbReference type="ChEBI" id="CHEBI:30402"/>
    </cofactor>
</comment>
<dbReference type="SMART" id="SM00790">
    <property type="entry name" value="AFOR_N"/>
    <property type="match status" value="1"/>
</dbReference>